<dbReference type="Proteomes" id="UP000004986">
    <property type="component" value="Unassembled WGS sequence"/>
</dbReference>
<feature type="non-terminal residue" evidence="1">
    <location>
        <position position="35"/>
    </location>
</feature>
<protein>
    <submittedName>
        <fullName evidence="1">Histidine kinase, HAMP region: chemotaxis sensory transducer</fullName>
    </submittedName>
</protein>
<proteinExistence type="predicted"/>
<keyword evidence="1" id="KW-0808">Transferase</keyword>
<name>F3GS97_PSESJ</name>
<reference evidence="1 2" key="1">
    <citation type="journal article" date="2011" name="PLoS Pathog.">
        <title>Dynamic evolution of pathogenicity revealed by sequencing and comparative genomics of 19 Pseudomonas syringae isolates.</title>
        <authorList>
            <person name="Baltrus D.A."/>
            <person name="Nishimura M.T."/>
            <person name="Romanchuk A."/>
            <person name="Chang J.H."/>
            <person name="Mukhtar M.S."/>
            <person name="Cherkis K."/>
            <person name="Roach J."/>
            <person name="Grant S.R."/>
            <person name="Jones C.D."/>
            <person name="Dangl J.L."/>
        </authorList>
    </citation>
    <scope>NUCLEOTIDE SEQUENCE [LARGE SCALE GENOMIC DNA]</scope>
    <source>
        <strain evidence="1 2">1704B</strain>
    </source>
</reference>
<feature type="non-terminal residue" evidence="1">
    <location>
        <position position="1"/>
    </location>
</feature>
<evidence type="ECO:0000313" key="1">
    <source>
        <dbReference type="EMBL" id="EGH49950.1"/>
    </source>
</evidence>
<comment type="caution">
    <text evidence="1">The sequence shown here is derived from an EMBL/GenBank/DDBJ whole genome shotgun (WGS) entry which is preliminary data.</text>
</comment>
<evidence type="ECO:0000313" key="2">
    <source>
        <dbReference type="Proteomes" id="UP000004986"/>
    </source>
</evidence>
<dbReference type="GO" id="GO:0016301">
    <property type="term" value="F:kinase activity"/>
    <property type="evidence" value="ECO:0007669"/>
    <property type="project" value="UniProtKB-KW"/>
</dbReference>
<gene>
    <name evidence="1" type="ORF">PSYPI_49092</name>
</gene>
<sequence length="35" mass="3821">LWAARAGNAPQSVKDDILARMTVNRTQAEKSYATS</sequence>
<dbReference type="AlphaFoldDB" id="F3GS97"/>
<dbReference type="EMBL" id="AEAI01004941">
    <property type="protein sequence ID" value="EGH49950.1"/>
    <property type="molecule type" value="Genomic_DNA"/>
</dbReference>
<keyword evidence="2" id="KW-1185">Reference proteome</keyword>
<organism evidence="1 2">
    <name type="scientific">Pseudomonas syringae pv. pisi str. 1704B</name>
    <dbReference type="NCBI Taxonomy" id="629263"/>
    <lineage>
        <taxon>Bacteria</taxon>
        <taxon>Pseudomonadati</taxon>
        <taxon>Pseudomonadota</taxon>
        <taxon>Gammaproteobacteria</taxon>
        <taxon>Pseudomonadales</taxon>
        <taxon>Pseudomonadaceae</taxon>
        <taxon>Pseudomonas</taxon>
        <taxon>Pseudomonas syringae</taxon>
    </lineage>
</organism>
<keyword evidence="1" id="KW-0418">Kinase</keyword>
<accession>F3GS97</accession>